<dbReference type="Proteomes" id="UP000013940">
    <property type="component" value="Chromosome"/>
</dbReference>
<dbReference type="InterPro" id="IPR001480">
    <property type="entry name" value="Bulb-type_lectin_dom"/>
</dbReference>
<dbReference type="InterPro" id="IPR036426">
    <property type="entry name" value="Bulb-type_lectin_dom_sf"/>
</dbReference>
<dbReference type="EMBL" id="CP003190">
    <property type="protein sequence ID" value="AGL83942.1"/>
    <property type="molecule type" value="Genomic_DNA"/>
</dbReference>
<feature type="domain" description="Bulb-type lectin" evidence="1">
    <location>
        <begin position="13"/>
        <end position="138"/>
    </location>
</feature>
<dbReference type="KEGG" id="pprc:PFLCHA0_c21710"/>
<name>A0A2C9EJW1_PSEPH</name>
<dbReference type="SMR" id="A0A2C9EJW1"/>
<gene>
    <name evidence="2" type="ORF">PFLCHA0_c21710</name>
</gene>
<evidence type="ECO:0000259" key="1">
    <source>
        <dbReference type="PROSITE" id="PS50927"/>
    </source>
</evidence>
<dbReference type="NCBIfam" id="NF033557">
    <property type="entry name" value="LLB_putidacin"/>
    <property type="match status" value="1"/>
</dbReference>
<dbReference type="SMART" id="SM00108">
    <property type="entry name" value="B_lectin"/>
    <property type="match status" value="1"/>
</dbReference>
<dbReference type="PROSITE" id="PS50927">
    <property type="entry name" value="BULB_LECTIN"/>
    <property type="match status" value="2"/>
</dbReference>
<dbReference type="CDD" id="cd00028">
    <property type="entry name" value="B_lectin"/>
    <property type="match status" value="1"/>
</dbReference>
<evidence type="ECO:0000313" key="3">
    <source>
        <dbReference type="Proteomes" id="UP000013940"/>
    </source>
</evidence>
<evidence type="ECO:0000313" key="2">
    <source>
        <dbReference type="EMBL" id="AGL83942.1"/>
    </source>
</evidence>
<dbReference type="eggNOG" id="COG1404">
    <property type="taxonomic scope" value="Bacteria"/>
</dbReference>
<dbReference type="RefSeq" id="WP_011060428.1">
    <property type="nucleotide sequence ID" value="NC_021237.1"/>
</dbReference>
<sequence>MAWIRYDFTDNGSSVLPARYYMAPNQYLQSPNKRFKLLFQPDGNLALYDGAQLAWVADQNTPFTNVSKGNKKDPMMVFMNYGFVLDDPLRGRIWSTTPSDPTMGSREDASLRAFTQLQDDGNIVTVDTIPHWYAPNGRVFTPAVGTAMIISGPAELVPGQLYSAGDHALVFQGDGNLVVYGPNWSVVWATYTQNKGGVRCVMQADGNLVIYAANNAVVWQSGTAGHPGATIRLQANGSFTIVTERPIWARFGYTPTIKPPRVFYPDHKWKTGSYTWDNVF</sequence>
<dbReference type="SUPFAM" id="SSF51110">
    <property type="entry name" value="alpha-D-mannose-specific plant lectins"/>
    <property type="match status" value="2"/>
</dbReference>
<dbReference type="AlphaFoldDB" id="A0A2C9EJW1"/>
<dbReference type="HOGENOM" id="CLU_083602_0_0_6"/>
<feature type="domain" description="Bulb-type lectin" evidence="1">
    <location>
        <begin position="147"/>
        <end position="254"/>
    </location>
</feature>
<dbReference type="Gene3D" id="2.90.10.10">
    <property type="entry name" value="Bulb-type lectin domain"/>
    <property type="match status" value="3"/>
</dbReference>
<dbReference type="GeneID" id="57475166"/>
<protein>
    <submittedName>
        <fullName evidence="2">Putidacin L1</fullName>
    </submittedName>
</protein>
<reference evidence="3" key="1">
    <citation type="journal article" date="2014" name="Genome Announc.">
        <title>Full-genome sequence of the plant growth-promoting bacterium Pseudomonas protegens CHA0.</title>
        <authorList>
            <person name="Jousset A."/>
            <person name="Schuldes J."/>
            <person name="Keel C."/>
            <person name="Maurhofer M."/>
            <person name="Daniel R."/>
            <person name="Scheu S."/>
            <person name="Thuermer A."/>
        </authorList>
    </citation>
    <scope>NUCLEOTIDE SEQUENCE [LARGE SCALE GENOMIC DNA]</scope>
    <source>
        <strain evidence="3">DSM 19095 / LMG 27888 / CFBP 6595 / CHA0</strain>
    </source>
</reference>
<proteinExistence type="predicted"/>
<accession>A0A2C9EJW1</accession>
<organism evidence="2 3">
    <name type="scientific">Pseudomonas protegens (strain DSM 19095 / LMG 27888 / CFBP 6595 / CHA0)</name>
    <dbReference type="NCBI Taxonomy" id="1124983"/>
    <lineage>
        <taxon>Bacteria</taxon>
        <taxon>Pseudomonadati</taxon>
        <taxon>Pseudomonadota</taxon>
        <taxon>Gammaproteobacteria</taxon>
        <taxon>Pseudomonadales</taxon>
        <taxon>Pseudomonadaceae</taxon>
        <taxon>Pseudomonas</taxon>
    </lineage>
</organism>